<protein>
    <recommendedName>
        <fullName evidence="3">Enoyl-CoA hydratase</fullName>
    </recommendedName>
</protein>
<dbReference type="Gene3D" id="3.90.226.10">
    <property type="entry name" value="2-enoyl-CoA Hydratase, Chain A, domain 1"/>
    <property type="match status" value="1"/>
</dbReference>
<dbReference type="CDD" id="cd06558">
    <property type="entry name" value="crotonase-like"/>
    <property type="match status" value="1"/>
</dbReference>
<dbReference type="InterPro" id="IPR029045">
    <property type="entry name" value="ClpP/crotonase-like_dom_sf"/>
</dbReference>
<reference evidence="2" key="1">
    <citation type="submission" date="2018-05" db="EMBL/GenBank/DDBJ databases">
        <authorList>
            <person name="Lanie J.A."/>
            <person name="Ng W.-L."/>
            <person name="Kazmierczak K.M."/>
            <person name="Andrzejewski T.M."/>
            <person name="Davidsen T.M."/>
            <person name="Wayne K.J."/>
            <person name="Tettelin H."/>
            <person name="Glass J.I."/>
            <person name="Rusch D."/>
            <person name="Podicherti R."/>
            <person name="Tsui H.-C.T."/>
            <person name="Winkler M.E."/>
        </authorList>
    </citation>
    <scope>NUCLEOTIDE SEQUENCE</scope>
</reference>
<dbReference type="PANTHER" id="PTHR43802">
    <property type="entry name" value="ENOYL-COA HYDRATASE"/>
    <property type="match status" value="1"/>
</dbReference>
<feature type="non-terminal residue" evidence="2">
    <location>
        <position position="78"/>
    </location>
</feature>
<proteinExistence type="inferred from homology"/>
<dbReference type="EMBL" id="UINC01004441">
    <property type="protein sequence ID" value="SVA14352.1"/>
    <property type="molecule type" value="Genomic_DNA"/>
</dbReference>
<dbReference type="Pfam" id="PF00378">
    <property type="entry name" value="ECH_1"/>
    <property type="match status" value="1"/>
</dbReference>
<evidence type="ECO:0000256" key="1">
    <source>
        <dbReference type="ARBA" id="ARBA00005254"/>
    </source>
</evidence>
<dbReference type="PANTHER" id="PTHR43802:SF1">
    <property type="entry name" value="IP11341P-RELATED"/>
    <property type="match status" value="1"/>
</dbReference>
<dbReference type="InterPro" id="IPR001753">
    <property type="entry name" value="Enoyl-CoA_hydra/iso"/>
</dbReference>
<name>A0A381TDX6_9ZZZZ</name>
<dbReference type="AlphaFoldDB" id="A0A381TDX6"/>
<gene>
    <name evidence="2" type="ORF">METZ01_LOCUS67206</name>
</gene>
<accession>A0A381TDX6</accession>
<evidence type="ECO:0008006" key="3">
    <source>
        <dbReference type="Google" id="ProtNLM"/>
    </source>
</evidence>
<evidence type="ECO:0000313" key="2">
    <source>
        <dbReference type="EMBL" id="SVA14352.1"/>
    </source>
</evidence>
<sequence length="78" mass="8518">MQILITKENGIGIVTVNRPESLNAMNKDVIIELISKIEGLLSEGDIRVIIITGSGEKAFIAGADIKLMQKMNKSEAYE</sequence>
<dbReference type="SUPFAM" id="SSF52096">
    <property type="entry name" value="ClpP/crotonase"/>
    <property type="match status" value="1"/>
</dbReference>
<organism evidence="2">
    <name type="scientific">marine metagenome</name>
    <dbReference type="NCBI Taxonomy" id="408172"/>
    <lineage>
        <taxon>unclassified sequences</taxon>
        <taxon>metagenomes</taxon>
        <taxon>ecological metagenomes</taxon>
    </lineage>
</organism>
<comment type="similarity">
    <text evidence="1">Belongs to the enoyl-CoA hydratase/isomerase family.</text>
</comment>